<feature type="repeat" description="NHL" evidence="10">
    <location>
        <begin position="785"/>
        <end position="827"/>
    </location>
</feature>
<evidence type="ECO:0000256" key="10">
    <source>
        <dbReference type="PROSITE-ProRule" id="PRU00504"/>
    </source>
</evidence>
<keyword evidence="11" id="KW-0175">Coiled coil</keyword>
<dbReference type="InterPro" id="IPR013083">
    <property type="entry name" value="Znf_RING/FYVE/PHD"/>
</dbReference>
<dbReference type="InterPro" id="IPR001258">
    <property type="entry name" value="NHL_repeat"/>
</dbReference>
<dbReference type="InterPro" id="IPR011042">
    <property type="entry name" value="6-blade_b-propeller_TolB-like"/>
</dbReference>
<dbReference type="InterPro" id="IPR017868">
    <property type="entry name" value="Filamin/ABP280_repeat-like"/>
</dbReference>
<evidence type="ECO:0000313" key="14">
    <source>
        <dbReference type="Proteomes" id="UP001652625"/>
    </source>
</evidence>
<dbReference type="SUPFAM" id="SSF81296">
    <property type="entry name" value="E set domains"/>
    <property type="match status" value="1"/>
</dbReference>
<comment type="similarity">
    <text evidence="1">Belongs to the TRIM/RBCC family.</text>
</comment>
<organism evidence="14 15">
    <name type="scientific">Hydra vulgaris</name>
    <name type="common">Hydra</name>
    <name type="synonym">Hydra attenuata</name>
    <dbReference type="NCBI Taxonomy" id="6087"/>
    <lineage>
        <taxon>Eukaryota</taxon>
        <taxon>Metazoa</taxon>
        <taxon>Cnidaria</taxon>
        <taxon>Hydrozoa</taxon>
        <taxon>Hydroidolina</taxon>
        <taxon>Anthoathecata</taxon>
        <taxon>Aplanulata</taxon>
        <taxon>Hydridae</taxon>
        <taxon>Hydra</taxon>
    </lineage>
</organism>
<evidence type="ECO:0000256" key="2">
    <source>
        <dbReference type="ARBA" id="ARBA00022553"/>
    </source>
</evidence>
<feature type="repeat" description="NHL" evidence="10">
    <location>
        <begin position="648"/>
        <end position="692"/>
    </location>
</feature>
<dbReference type="SMART" id="SM00502">
    <property type="entry name" value="BBC"/>
    <property type="match status" value="1"/>
</dbReference>
<name>A0ABM4CYS6_HYDVU</name>
<dbReference type="SUPFAM" id="SSF57845">
    <property type="entry name" value="B-box zinc-binding domain"/>
    <property type="match status" value="1"/>
</dbReference>
<evidence type="ECO:0000256" key="4">
    <source>
        <dbReference type="ARBA" id="ARBA00022737"/>
    </source>
</evidence>
<evidence type="ECO:0000256" key="7">
    <source>
        <dbReference type="ARBA" id="ARBA00022833"/>
    </source>
</evidence>
<evidence type="ECO:0000256" key="3">
    <source>
        <dbReference type="ARBA" id="ARBA00022723"/>
    </source>
</evidence>
<dbReference type="Gene3D" id="3.30.160.60">
    <property type="entry name" value="Classic Zinc Finger"/>
    <property type="match status" value="1"/>
</dbReference>
<dbReference type="InterPro" id="IPR027370">
    <property type="entry name" value="Znf-RING_euk"/>
</dbReference>
<sequence>MHMDWFRNVPNVIRSQTTQVADQHKQSLGVSSEFHVDQANTTRKESSDKLRIQNIPEEDITCSLCGEIFNDPRILPCLHSFCRRCIEYTINPRSTTLTCHLCRKETPLKIDEVPNFFANFVVNNLLDVEAVRNSSITPVVCISCSEKQPAISRCLDCMDFLCAACHNAHSRVKVTKDHQIMTLEQLKRSENISSLLHRPVFCRIHTGEKVTYFCITCQQTICRECIVSSHHQHDFTIIDQTIELQKKDIIILKETVEKKLPVLKEKTRNLNEVKRLLESRSESILTEIDAVIPKIIKAIKEKEMQMFQELSEIVREKKNVLDKELQQLNNELKRVESTHSFTEHVLNRGTNPEILSLKSDICKKLDELAKFQYPLLSDVSEKIQCDTNIDAIISAINDFGHFSIEEKELLKCVVIGDISTVIKGQVVQLTLLIKNQFDIETTCKIDDIECELQSPLGVILPELREKAKSSFLLSFRTYNVGLHKLTIKLLKKHVSGSPFSIQSINKIVSKNDPASDILNKESFHEYSATNNSSLNFNRSDIDEETYFPSLQNNYQNKLLNGNSANPTVNPANPAVNPAILTVPQNSQTNGKAHFVRSEKRAMEYNITENSIARDNEEKRYNYESNKIIITQSSLDDFQIKKKKIGELIHSTGSRGKLNGEFHGLFGVASDHASKRVIATDCHNHRVQVFDEELNFLFTFGKKGSEDGEFLNPTGVGIGPNSEIVVCERLKDKIQVFTKEGVFQRRFILNEMKASTLCVDISGRIIIADYTNCCIFVLDPILERWSRFGQFGQNDGELQYPCYVTTDVKGNIYVSDMNSNKIQKYDSEGIFLNSIGSKGKKEGEFLHPTGIAVDIKSRLIVADRDNHRIQVIQNDSEVHSSFESNGGNDGDLNDIHGICVLSDGSVAAADLKNNKLQIFFLD</sequence>
<dbReference type="InterPro" id="IPR000315">
    <property type="entry name" value="Znf_B-box"/>
</dbReference>
<evidence type="ECO:0000256" key="9">
    <source>
        <dbReference type="PROSITE-ProRule" id="PRU00087"/>
    </source>
</evidence>
<feature type="domain" description="B box-type" evidence="13">
    <location>
        <begin position="136"/>
        <end position="183"/>
    </location>
</feature>
<feature type="domain" description="RING-type" evidence="12">
    <location>
        <begin position="62"/>
        <end position="103"/>
    </location>
</feature>
<dbReference type="SUPFAM" id="SSF101898">
    <property type="entry name" value="NHL repeat"/>
    <property type="match status" value="1"/>
</dbReference>
<dbReference type="InterPro" id="IPR001841">
    <property type="entry name" value="Znf_RING"/>
</dbReference>
<dbReference type="Pfam" id="PF01436">
    <property type="entry name" value="NHL"/>
    <property type="match status" value="1"/>
</dbReference>
<keyword evidence="4" id="KW-0677">Repeat</keyword>
<evidence type="ECO:0000256" key="5">
    <source>
        <dbReference type="ARBA" id="ARBA00022771"/>
    </source>
</evidence>
<gene>
    <name evidence="15" type="primary">LOC100206348</name>
</gene>
<dbReference type="CDD" id="cd05819">
    <property type="entry name" value="NHL"/>
    <property type="match status" value="1"/>
</dbReference>
<evidence type="ECO:0000256" key="1">
    <source>
        <dbReference type="ARBA" id="ARBA00008518"/>
    </source>
</evidence>
<evidence type="ECO:0000256" key="11">
    <source>
        <dbReference type="SAM" id="Coils"/>
    </source>
</evidence>
<dbReference type="Pfam" id="PF13445">
    <property type="entry name" value="zf-RING_UBOX"/>
    <property type="match status" value="1"/>
</dbReference>
<evidence type="ECO:0000259" key="13">
    <source>
        <dbReference type="PROSITE" id="PS50119"/>
    </source>
</evidence>
<feature type="repeat" description="NHL" evidence="10">
    <location>
        <begin position="831"/>
        <end position="874"/>
    </location>
</feature>
<dbReference type="InterPro" id="IPR001298">
    <property type="entry name" value="Filamin/ABP280_rpt"/>
</dbReference>
<feature type="coiled-coil region" evidence="11">
    <location>
        <begin position="311"/>
        <end position="345"/>
    </location>
</feature>
<dbReference type="PROSITE" id="PS51125">
    <property type="entry name" value="NHL"/>
    <property type="match status" value="4"/>
</dbReference>
<reference evidence="15" key="1">
    <citation type="submission" date="2025-08" db="UniProtKB">
        <authorList>
            <consortium name="RefSeq"/>
        </authorList>
    </citation>
    <scope>IDENTIFICATION</scope>
</reference>
<dbReference type="Gene3D" id="2.120.10.30">
    <property type="entry name" value="TolB, C-terminal domain"/>
    <property type="match status" value="2"/>
</dbReference>
<dbReference type="Gene3D" id="3.30.40.10">
    <property type="entry name" value="Zinc/RING finger domain, C3HC4 (zinc finger)"/>
    <property type="match status" value="1"/>
</dbReference>
<feature type="domain" description="B box-type" evidence="13">
    <location>
        <begin position="197"/>
        <end position="238"/>
    </location>
</feature>
<evidence type="ECO:0000256" key="8">
    <source>
        <dbReference type="PROSITE-ProRule" id="PRU00024"/>
    </source>
</evidence>
<feature type="repeat" description="NHL" evidence="10">
    <location>
        <begin position="696"/>
        <end position="739"/>
    </location>
</feature>
<dbReference type="InterPro" id="IPR047153">
    <property type="entry name" value="TRIM45/56/19-like"/>
</dbReference>
<dbReference type="PROSITE" id="PS50194">
    <property type="entry name" value="FILAMIN_REPEAT"/>
    <property type="match status" value="1"/>
</dbReference>
<dbReference type="PROSITE" id="PS00518">
    <property type="entry name" value="ZF_RING_1"/>
    <property type="match status" value="1"/>
</dbReference>
<dbReference type="GeneID" id="100206348"/>
<dbReference type="SMART" id="SM00557">
    <property type="entry name" value="IG_FLMN"/>
    <property type="match status" value="1"/>
</dbReference>
<feature type="repeat" description="Filamin" evidence="9">
    <location>
        <begin position="436"/>
        <end position="503"/>
    </location>
</feature>
<dbReference type="PROSITE" id="PS50119">
    <property type="entry name" value="ZF_BBOX"/>
    <property type="match status" value="2"/>
</dbReference>
<keyword evidence="3" id="KW-0479">Metal-binding</keyword>
<dbReference type="InterPro" id="IPR017907">
    <property type="entry name" value="Znf_RING_CS"/>
</dbReference>
<dbReference type="InterPro" id="IPR014756">
    <property type="entry name" value="Ig_E-set"/>
</dbReference>
<keyword evidence="6" id="KW-0833">Ubl conjugation pathway</keyword>
<evidence type="ECO:0000259" key="12">
    <source>
        <dbReference type="PROSITE" id="PS50089"/>
    </source>
</evidence>
<dbReference type="RefSeq" id="XP_065667121.1">
    <property type="nucleotide sequence ID" value="XM_065811049.1"/>
</dbReference>
<dbReference type="Pfam" id="PF22586">
    <property type="entry name" value="ANCHR-like_BBOX"/>
    <property type="match status" value="1"/>
</dbReference>
<dbReference type="Gene3D" id="2.60.40.10">
    <property type="entry name" value="Immunoglobulins"/>
    <property type="match status" value="1"/>
</dbReference>
<dbReference type="InterPro" id="IPR003649">
    <property type="entry name" value="Bbox_C"/>
</dbReference>
<dbReference type="Proteomes" id="UP001652625">
    <property type="component" value="Chromosome 11"/>
</dbReference>
<dbReference type="SUPFAM" id="SSF57850">
    <property type="entry name" value="RING/U-box"/>
    <property type="match status" value="1"/>
</dbReference>
<dbReference type="InterPro" id="IPR013783">
    <property type="entry name" value="Ig-like_fold"/>
</dbReference>
<keyword evidence="7" id="KW-0862">Zinc</keyword>
<keyword evidence="14" id="KW-1185">Reference proteome</keyword>
<dbReference type="PANTHER" id="PTHR25462:SF296">
    <property type="entry name" value="MEIOTIC P26, ISOFORM F"/>
    <property type="match status" value="1"/>
</dbReference>
<proteinExistence type="inferred from homology"/>
<dbReference type="Pfam" id="PF00643">
    <property type="entry name" value="zf-B_box"/>
    <property type="match status" value="1"/>
</dbReference>
<dbReference type="SMART" id="SM00184">
    <property type="entry name" value="RING"/>
    <property type="match status" value="1"/>
</dbReference>
<evidence type="ECO:0000256" key="6">
    <source>
        <dbReference type="ARBA" id="ARBA00022786"/>
    </source>
</evidence>
<accession>A0ABM4CYS6</accession>
<keyword evidence="2" id="KW-0597">Phosphoprotein</keyword>
<protein>
    <submittedName>
        <fullName evidence="15">Tripartite motif-containing protein 2 isoform X1</fullName>
    </submittedName>
</protein>
<dbReference type="PANTHER" id="PTHR25462">
    <property type="entry name" value="BONUS, ISOFORM C-RELATED"/>
    <property type="match status" value="1"/>
</dbReference>
<keyword evidence="5 8" id="KW-0863">Zinc-finger</keyword>
<dbReference type="Gene3D" id="4.10.830.40">
    <property type="match status" value="1"/>
</dbReference>
<dbReference type="PROSITE" id="PS50089">
    <property type="entry name" value="ZF_RING_2"/>
    <property type="match status" value="1"/>
</dbReference>
<evidence type="ECO:0000313" key="15">
    <source>
        <dbReference type="RefSeq" id="XP_065667121.1"/>
    </source>
</evidence>
<dbReference type="SMART" id="SM00336">
    <property type="entry name" value="BBOX"/>
    <property type="match status" value="2"/>
</dbReference>